<feature type="region of interest" description="Disordered" evidence="1">
    <location>
        <begin position="111"/>
        <end position="130"/>
    </location>
</feature>
<accession>A0A518E3E4</accession>
<evidence type="ECO:0008006" key="4">
    <source>
        <dbReference type="Google" id="ProtNLM"/>
    </source>
</evidence>
<sequence>MKDERFQGGKLVEKFSRSHSPPAPEAAKKPPSLQEKINAARRELDSLQPTLDMTRTGTSNRPNPARNWRIASQIKQWENQKAMRAEFNRLGEKKVTLKDRIAEAKQELATFPSRSDRSAAALSPVEQRRESTLQTRVEEWSQQLEIGKAMQLTASFNRPICAQSAEMDFERMR</sequence>
<proteinExistence type="predicted"/>
<protein>
    <recommendedName>
        <fullName evidence="4">Chromosome partition protein Smc</fullName>
    </recommendedName>
</protein>
<dbReference type="Proteomes" id="UP000317648">
    <property type="component" value="Chromosome"/>
</dbReference>
<feature type="compositionally biased region" description="Polar residues" evidence="1">
    <location>
        <begin position="47"/>
        <end position="62"/>
    </location>
</feature>
<gene>
    <name evidence="2" type="ORF">Pla8534_64750</name>
</gene>
<keyword evidence="3" id="KW-1185">Reference proteome</keyword>
<organism evidence="2 3">
    <name type="scientific">Lignipirellula cremea</name>
    <dbReference type="NCBI Taxonomy" id="2528010"/>
    <lineage>
        <taxon>Bacteria</taxon>
        <taxon>Pseudomonadati</taxon>
        <taxon>Planctomycetota</taxon>
        <taxon>Planctomycetia</taxon>
        <taxon>Pirellulales</taxon>
        <taxon>Pirellulaceae</taxon>
        <taxon>Lignipirellula</taxon>
    </lineage>
</organism>
<name>A0A518E3E4_9BACT</name>
<evidence type="ECO:0000313" key="2">
    <source>
        <dbReference type="EMBL" id="QDU98604.1"/>
    </source>
</evidence>
<dbReference type="KEGG" id="lcre:Pla8534_64750"/>
<dbReference type="AlphaFoldDB" id="A0A518E3E4"/>
<dbReference type="RefSeq" id="WP_145057994.1">
    <property type="nucleotide sequence ID" value="NZ_CP036433.1"/>
</dbReference>
<dbReference type="EMBL" id="CP036433">
    <property type="protein sequence ID" value="QDU98604.1"/>
    <property type="molecule type" value="Genomic_DNA"/>
</dbReference>
<feature type="compositionally biased region" description="Basic and acidic residues" evidence="1">
    <location>
        <begin position="1"/>
        <end position="16"/>
    </location>
</feature>
<feature type="region of interest" description="Disordered" evidence="1">
    <location>
        <begin position="1"/>
        <end position="67"/>
    </location>
</feature>
<reference evidence="2 3" key="1">
    <citation type="submission" date="2019-02" db="EMBL/GenBank/DDBJ databases">
        <title>Deep-cultivation of Planctomycetes and their phenomic and genomic characterization uncovers novel biology.</title>
        <authorList>
            <person name="Wiegand S."/>
            <person name="Jogler M."/>
            <person name="Boedeker C."/>
            <person name="Pinto D."/>
            <person name="Vollmers J."/>
            <person name="Rivas-Marin E."/>
            <person name="Kohn T."/>
            <person name="Peeters S.H."/>
            <person name="Heuer A."/>
            <person name="Rast P."/>
            <person name="Oberbeckmann S."/>
            <person name="Bunk B."/>
            <person name="Jeske O."/>
            <person name="Meyerdierks A."/>
            <person name="Storesund J.E."/>
            <person name="Kallscheuer N."/>
            <person name="Luecker S."/>
            <person name="Lage O.M."/>
            <person name="Pohl T."/>
            <person name="Merkel B.J."/>
            <person name="Hornburger P."/>
            <person name="Mueller R.-W."/>
            <person name="Bruemmer F."/>
            <person name="Labrenz M."/>
            <person name="Spormann A.M."/>
            <person name="Op den Camp H."/>
            <person name="Overmann J."/>
            <person name="Amann R."/>
            <person name="Jetten M.S.M."/>
            <person name="Mascher T."/>
            <person name="Medema M.H."/>
            <person name="Devos D.P."/>
            <person name="Kaster A.-K."/>
            <person name="Ovreas L."/>
            <person name="Rohde M."/>
            <person name="Galperin M.Y."/>
            <person name="Jogler C."/>
        </authorList>
    </citation>
    <scope>NUCLEOTIDE SEQUENCE [LARGE SCALE GENOMIC DNA]</scope>
    <source>
        <strain evidence="2 3">Pla85_3_4</strain>
    </source>
</reference>
<evidence type="ECO:0000313" key="3">
    <source>
        <dbReference type="Proteomes" id="UP000317648"/>
    </source>
</evidence>
<evidence type="ECO:0000256" key="1">
    <source>
        <dbReference type="SAM" id="MobiDB-lite"/>
    </source>
</evidence>